<keyword evidence="1 9" id="KW-0540">Nuclease</keyword>
<feature type="compositionally biased region" description="Basic and acidic residues" evidence="10">
    <location>
        <begin position="444"/>
        <end position="471"/>
    </location>
</feature>
<evidence type="ECO:0000256" key="7">
    <source>
        <dbReference type="ARBA" id="ARBA00023204"/>
    </source>
</evidence>
<sequence>MDEIRIIHTGDTHLGYRQYHSDVRRKDFLNAFSAVVDDAIDMSVDAVIHAGDLFDSRNPTLDDILDAMGLFSRLKSAGIPLLAIVGNHESKQNTQWLDLYSSLGLVTRLSNEPYRLGDVAIYGIDSVAKTKIPLFDYSIFDGKETDARYNLLVMHQLVKPFSFGDWDIKEVIDSIPFDIHAVLLGDNHKYEVTKVDDTWVTYPGSTERNSTSEREPRSYNIVTIKDSGIEISKRIIPTREFLFIPVNVNEEPNAIEDVFNAIMEHDIHDKVVFVELSGDVKARLDFSEIEKFLLSRGALVPGIKDQRAGVDTLNDPTLKVVFSDPDDVIKEEIRKMNLTSGGLLLDDLIRDSQIAKTRMGDEAELKLGELLEKIDFTNPVQVSAPVDELVPENSGEQGLQPADENSPEGHVSYSEPESSSEVSSLTVEEEKIVYESGYEIPLTSDKEDVDIPKEAEKKSSSEKKKNEDTPKPRQYNLGDYL</sequence>
<keyword evidence="2 9" id="KW-0479">Metal-binding</keyword>
<dbReference type="OrthoDB" id="11638at2157"/>
<dbReference type="PANTHER" id="PTHR30337:SF0">
    <property type="entry name" value="NUCLEASE SBCCD SUBUNIT D"/>
    <property type="match status" value="1"/>
</dbReference>
<keyword evidence="8 9" id="KW-0464">Manganese</keyword>
<feature type="binding site" evidence="9">
    <location>
        <position position="155"/>
    </location>
    <ligand>
        <name>Mn(2+)</name>
        <dbReference type="ChEBI" id="CHEBI:29035"/>
        <label>2</label>
    </ligand>
</feature>
<dbReference type="AlphaFoldDB" id="A0A7Z8P3F5"/>
<evidence type="ECO:0000256" key="6">
    <source>
        <dbReference type="ARBA" id="ARBA00022839"/>
    </source>
</evidence>
<dbReference type="PANTHER" id="PTHR30337">
    <property type="entry name" value="COMPONENT OF ATP-DEPENDENT DSDNA EXONUCLEASE"/>
    <property type="match status" value="1"/>
</dbReference>
<feature type="binding site" evidence="9">
    <location>
        <position position="52"/>
    </location>
    <ligand>
        <name>Mn(2+)</name>
        <dbReference type="ChEBI" id="CHEBI:29035"/>
        <label>1</label>
    </ligand>
</feature>
<proteinExistence type="inferred from homology"/>
<evidence type="ECO:0000313" key="13">
    <source>
        <dbReference type="Proteomes" id="UP000319335"/>
    </source>
</evidence>
<feature type="binding site" evidence="9">
    <location>
        <position position="87"/>
    </location>
    <ligand>
        <name>Mn(2+)</name>
        <dbReference type="ChEBI" id="CHEBI:29035"/>
        <label>2</label>
    </ligand>
</feature>
<evidence type="ECO:0000256" key="4">
    <source>
        <dbReference type="ARBA" id="ARBA00022763"/>
    </source>
</evidence>
<evidence type="ECO:0000256" key="2">
    <source>
        <dbReference type="ARBA" id="ARBA00022723"/>
    </source>
</evidence>
<keyword evidence="4 9" id="KW-0227">DNA damage</keyword>
<dbReference type="Proteomes" id="UP000319335">
    <property type="component" value="Unassembled WGS sequence"/>
</dbReference>
<evidence type="ECO:0000256" key="5">
    <source>
        <dbReference type="ARBA" id="ARBA00022801"/>
    </source>
</evidence>
<dbReference type="InterPro" id="IPR041796">
    <property type="entry name" value="Mre11_N"/>
</dbReference>
<dbReference type="GO" id="GO:0004519">
    <property type="term" value="F:endonuclease activity"/>
    <property type="evidence" value="ECO:0007669"/>
    <property type="project" value="UniProtKB-UniRule"/>
</dbReference>
<dbReference type="GO" id="GO:0030145">
    <property type="term" value="F:manganese ion binding"/>
    <property type="evidence" value="ECO:0007669"/>
    <property type="project" value="UniProtKB-UniRule"/>
</dbReference>
<organism evidence="12 13">
    <name type="scientific">Methanolobus vulcani</name>
    <dbReference type="NCBI Taxonomy" id="38026"/>
    <lineage>
        <taxon>Archaea</taxon>
        <taxon>Methanobacteriati</taxon>
        <taxon>Methanobacteriota</taxon>
        <taxon>Stenosarchaea group</taxon>
        <taxon>Methanomicrobia</taxon>
        <taxon>Methanosarcinales</taxon>
        <taxon>Methanosarcinaceae</taxon>
        <taxon>Methanolobus</taxon>
    </lineage>
</organism>
<dbReference type="InterPro" id="IPR004843">
    <property type="entry name" value="Calcineurin-like_PHP"/>
</dbReference>
<comment type="subunit">
    <text evidence="9">Homodimer. Forms a heterotetramer composed of two Mre11 subunits and two Rad50 subunits.</text>
</comment>
<comment type="caution">
    <text evidence="12">The sequence shown here is derived from an EMBL/GenBank/DDBJ whole genome shotgun (WGS) entry which is preliminary data.</text>
</comment>
<keyword evidence="5 9" id="KW-0378">Hydrolase</keyword>
<keyword evidence="6 9" id="KW-0269">Exonuclease</keyword>
<gene>
    <name evidence="9" type="primary">mre11</name>
    <name evidence="12" type="ORF">FKV42_00795</name>
</gene>
<dbReference type="EMBL" id="VIAQ01000006">
    <property type="protein sequence ID" value="TQD28242.1"/>
    <property type="molecule type" value="Genomic_DNA"/>
</dbReference>
<dbReference type="RefSeq" id="WP_154808345.1">
    <property type="nucleotide sequence ID" value="NZ_VIAQ01000006.1"/>
</dbReference>
<keyword evidence="7 9" id="KW-0234">DNA repair</keyword>
<accession>A0A7Z8P3F5</accession>
<feature type="binding site" evidence="9">
    <location>
        <position position="11"/>
    </location>
    <ligand>
        <name>Mn(2+)</name>
        <dbReference type="ChEBI" id="CHEBI:29035"/>
        <label>1</label>
    </ligand>
</feature>
<evidence type="ECO:0000259" key="11">
    <source>
        <dbReference type="Pfam" id="PF00149"/>
    </source>
</evidence>
<dbReference type="GO" id="GO:0000403">
    <property type="term" value="F:Y-form DNA binding"/>
    <property type="evidence" value="ECO:0007669"/>
    <property type="project" value="UniProtKB-UniRule"/>
</dbReference>
<protein>
    <recommendedName>
        <fullName evidence="9">DNA double-strand break repair protein Mre11</fullName>
        <ecNumber evidence="9">3.1.-.-</ecNumber>
    </recommendedName>
</protein>
<dbReference type="InterPro" id="IPR029052">
    <property type="entry name" value="Metallo-depent_PP-like"/>
</dbReference>
<dbReference type="EC" id="3.1.-.-" evidence="9"/>
<feature type="region of interest" description="Disordered" evidence="10">
    <location>
        <begin position="391"/>
        <end position="481"/>
    </location>
</feature>
<dbReference type="GO" id="GO:0008408">
    <property type="term" value="F:3'-5' exonuclease activity"/>
    <property type="evidence" value="ECO:0007669"/>
    <property type="project" value="UniProtKB-UniRule"/>
</dbReference>
<evidence type="ECO:0000256" key="1">
    <source>
        <dbReference type="ARBA" id="ARBA00022722"/>
    </source>
</evidence>
<comment type="function">
    <text evidence="9">Part of the Rad50/Mre11 complex, which is involved in the early steps of DNA double-strand break (DSB) repair. The complex may facilitate opening of the processed DNA ends to aid in the recruitment of HerA and NurA. Mre11 binds to DSB ends and has both double-stranded 3'-5' exonuclease activity and single-stranded endonuclease activity.</text>
</comment>
<feature type="binding site" evidence="9">
    <location>
        <position position="52"/>
    </location>
    <ligand>
        <name>Mn(2+)</name>
        <dbReference type="ChEBI" id="CHEBI:29035"/>
        <label>2</label>
    </ligand>
</feature>
<dbReference type="InterPro" id="IPR032885">
    <property type="entry name" value="Mre11_archaea-type"/>
</dbReference>
<feature type="binding site" evidence="9">
    <location>
        <position position="188"/>
    </location>
    <ligand>
        <name>Mn(2+)</name>
        <dbReference type="ChEBI" id="CHEBI:29035"/>
        <label>1</label>
    </ligand>
</feature>
<dbReference type="GO" id="GO:0006302">
    <property type="term" value="P:double-strand break repair"/>
    <property type="evidence" value="ECO:0007669"/>
    <property type="project" value="UniProtKB-UniRule"/>
</dbReference>
<comment type="caution">
    <text evidence="9">Lacks conserved residue(s) required for the propagation of feature annotation.</text>
</comment>
<reference evidence="12 13" key="1">
    <citation type="submission" date="2019-06" db="EMBL/GenBank/DDBJ databases">
        <title>Draft genome sequence of Methanolobus vulcani B1d.</title>
        <authorList>
            <person name="Creighbaum A.J."/>
            <person name="Ticak T."/>
            <person name="Hariraju D."/>
            <person name="Arivett B.A."/>
            <person name="Ferguson D.J.Jr."/>
        </authorList>
    </citation>
    <scope>NUCLEOTIDE SEQUENCE [LARGE SCALE GENOMIC DNA]</scope>
    <source>
        <strain evidence="12 13">B1d</strain>
    </source>
</reference>
<feature type="active site" description="Proton donor" evidence="9">
    <location>
        <position position="88"/>
    </location>
</feature>
<evidence type="ECO:0000256" key="3">
    <source>
        <dbReference type="ARBA" id="ARBA00022759"/>
    </source>
</evidence>
<dbReference type="Gene3D" id="3.60.21.10">
    <property type="match status" value="1"/>
</dbReference>
<dbReference type="GO" id="GO:0045027">
    <property type="term" value="F:DNA end binding"/>
    <property type="evidence" value="ECO:0007669"/>
    <property type="project" value="UniProtKB-UniRule"/>
</dbReference>
<dbReference type="CDD" id="cd00840">
    <property type="entry name" value="MPP_Mre11_N"/>
    <property type="match status" value="1"/>
</dbReference>
<dbReference type="Pfam" id="PF00149">
    <property type="entry name" value="Metallophos"/>
    <property type="match status" value="1"/>
</dbReference>
<evidence type="ECO:0000313" key="12">
    <source>
        <dbReference type="EMBL" id="TQD28242.1"/>
    </source>
</evidence>
<evidence type="ECO:0000256" key="8">
    <source>
        <dbReference type="ARBA" id="ARBA00023211"/>
    </source>
</evidence>
<dbReference type="InterPro" id="IPR050535">
    <property type="entry name" value="DNA_Repair-Maintenance_Comp"/>
</dbReference>
<feature type="binding site" evidence="9">
    <location>
        <position position="13"/>
    </location>
    <ligand>
        <name>Mn(2+)</name>
        <dbReference type="ChEBI" id="CHEBI:29035"/>
        <label>1</label>
    </ligand>
</feature>
<dbReference type="SUPFAM" id="SSF56300">
    <property type="entry name" value="Metallo-dependent phosphatases"/>
    <property type="match status" value="1"/>
</dbReference>
<comment type="cofactor">
    <cofactor evidence="9">
        <name>Mn(2+)</name>
        <dbReference type="ChEBI" id="CHEBI:29035"/>
    </cofactor>
    <text evidence="9">Binds 2 manganese ions per subunit.</text>
</comment>
<feature type="compositionally biased region" description="Low complexity" evidence="10">
    <location>
        <begin position="411"/>
        <end position="426"/>
    </location>
</feature>
<evidence type="ECO:0000256" key="10">
    <source>
        <dbReference type="SAM" id="MobiDB-lite"/>
    </source>
</evidence>
<keyword evidence="3 9" id="KW-0255">Endonuclease</keyword>
<feature type="domain" description="Calcineurin-like phosphoesterase" evidence="11">
    <location>
        <begin position="4"/>
        <end position="188"/>
    </location>
</feature>
<name>A0A7Z8P3F5_9EURY</name>
<keyword evidence="13" id="KW-1185">Reference proteome</keyword>
<evidence type="ECO:0000256" key="9">
    <source>
        <dbReference type="HAMAP-Rule" id="MF_02044"/>
    </source>
</evidence>
<dbReference type="HAMAP" id="MF_02044">
    <property type="entry name" value="Mre11"/>
    <property type="match status" value="1"/>
</dbReference>
<comment type="similarity">
    <text evidence="9">Belongs to the MRE11/RAD32 family.</text>
</comment>
<comment type="activity regulation">
    <text evidence="9">Nuclease activity is regulated by Rad50.</text>
</comment>